<dbReference type="Proteomes" id="UP000242765">
    <property type="component" value="Unassembled WGS sequence"/>
</dbReference>
<dbReference type="GO" id="GO:0005525">
    <property type="term" value="F:GTP binding"/>
    <property type="evidence" value="ECO:0007669"/>
    <property type="project" value="UniProtKB-UniRule"/>
</dbReference>
<dbReference type="OrthoDB" id="9812272at2"/>
<dbReference type="HAMAP" id="MF_00900">
    <property type="entry name" value="GTPase_HflX"/>
    <property type="match status" value="1"/>
</dbReference>
<dbReference type="NCBIfam" id="NF008280">
    <property type="entry name" value="PRK11058.1"/>
    <property type="match status" value="1"/>
</dbReference>
<comment type="subunit">
    <text evidence="6">Monomer. Associates with the 50S ribosomal subunit.</text>
</comment>
<feature type="binding site" evidence="7">
    <location>
        <begin position="205"/>
        <end position="212"/>
    </location>
    <ligand>
        <name>GTP</name>
        <dbReference type="ChEBI" id="CHEBI:37565"/>
    </ligand>
</feature>
<dbReference type="InterPro" id="IPR016496">
    <property type="entry name" value="GTPase_HflX"/>
</dbReference>
<comment type="similarity">
    <text evidence="6">Belongs to the TRAFAC class OBG-HflX-like GTPase superfamily. HflX GTPase family.</text>
</comment>
<evidence type="ECO:0000256" key="2">
    <source>
        <dbReference type="ARBA" id="ARBA00022723"/>
    </source>
</evidence>
<dbReference type="GO" id="GO:0003924">
    <property type="term" value="F:GTPase activity"/>
    <property type="evidence" value="ECO:0007669"/>
    <property type="project" value="UniProtKB-UniRule"/>
</dbReference>
<dbReference type="InterPro" id="IPR027417">
    <property type="entry name" value="P-loop_NTPase"/>
</dbReference>
<feature type="binding site" evidence="8">
    <location>
        <position position="232"/>
    </location>
    <ligand>
        <name>Mg(2+)</name>
        <dbReference type="ChEBI" id="CHEBI:18420"/>
    </ligand>
</feature>
<feature type="binding site" evidence="7">
    <location>
        <begin position="252"/>
        <end position="255"/>
    </location>
    <ligand>
        <name>GTP</name>
        <dbReference type="ChEBI" id="CHEBI:37565"/>
    </ligand>
</feature>
<dbReference type="PRINTS" id="PR00326">
    <property type="entry name" value="GTP1OBG"/>
</dbReference>
<comment type="function">
    <text evidence="6">GTPase that associates with the 50S ribosomal subunit and may have a role during protein synthesis or ribosome biogenesis.</text>
</comment>
<dbReference type="PROSITE" id="PS51705">
    <property type="entry name" value="G_HFLX"/>
    <property type="match status" value="1"/>
</dbReference>
<dbReference type="Pfam" id="PF01926">
    <property type="entry name" value="MMR_HSR1"/>
    <property type="match status" value="1"/>
</dbReference>
<protein>
    <recommendedName>
        <fullName evidence="6">GTPase HflX</fullName>
    </recommendedName>
    <alternativeName>
        <fullName evidence="6">GTP-binding protein HflX</fullName>
    </alternativeName>
</protein>
<keyword evidence="2 8" id="KW-0479">Metal-binding</keyword>
<gene>
    <name evidence="6" type="primary">hflX</name>
    <name evidence="10" type="ORF">B9T28_13685</name>
</gene>
<evidence type="ECO:0000256" key="1">
    <source>
        <dbReference type="ARBA" id="ARBA00022490"/>
    </source>
</evidence>
<evidence type="ECO:0000256" key="7">
    <source>
        <dbReference type="PIRSR" id="PIRSR006809-1"/>
    </source>
</evidence>
<dbReference type="NCBIfam" id="TIGR03156">
    <property type="entry name" value="GTP_HflX"/>
    <property type="match status" value="1"/>
</dbReference>
<dbReference type="Gene3D" id="3.40.50.300">
    <property type="entry name" value="P-loop containing nucleotide triphosphate hydrolases"/>
    <property type="match status" value="1"/>
</dbReference>
<comment type="cofactor">
    <cofactor evidence="8">
        <name>Mg(2+)</name>
        <dbReference type="ChEBI" id="CHEBI:18420"/>
    </cofactor>
</comment>
<feature type="binding site" evidence="7">
    <location>
        <begin position="317"/>
        <end position="320"/>
    </location>
    <ligand>
        <name>GTP</name>
        <dbReference type="ChEBI" id="CHEBI:37565"/>
    </ligand>
</feature>
<keyword evidence="5 6" id="KW-0342">GTP-binding</keyword>
<evidence type="ECO:0000256" key="6">
    <source>
        <dbReference type="HAMAP-Rule" id="MF_00900"/>
    </source>
</evidence>
<feature type="domain" description="Hflx-type G" evidence="9">
    <location>
        <begin position="199"/>
        <end position="364"/>
    </location>
</feature>
<evidence type="ECO:0000313" key="10">
    <source>
        <dbReference type="EMBL" id="OTG63184.1"/>
    </source>
</evidence>
<accession>A0A1Y3CC35</accession>
<feature type="binding site" evidence="8">
    <location>
        <position position="212"/>
    </location>
    <ligand>
        <name>Mg(2+)</name>
        <dbReference type="ChEBI" id="CHEBI:18420"/>
    </ligand>
</feature>
<dbReference type="InterPro" id="IPR030394">
    <property type="entry name" value="G_HFLX_dom"/>
</dbReference>
<comment type="caution">
    <text evidence="10">The sequence shown here is derived from an EMBL/GenBank/DDBJ whole genome shotgun (WGS) entry which is preliminary data.</text>
</comment>
<dbReference type="PANTHER" id="PTHR10229:SF0">
    <property type="entry name" value="GTP-BINDING PROTEIN 6-RELATED"/>
    <property type="match status" value="1"/>
</dbReference>
<dbReference type="GO" id="GO:0046872">
    <property type="term" value="F:metal ion binding"/>
    <property type="evidence" value="ECO:0007669"/>
    <property type="project" value="UniProtKB-KW"/>
</dbReference>
<dbReference type="SUPFAM" id="SSF52540">
    <property type="entry name" value="P-loop containing nucleoside triphosphate hydrolases"/>
    <property type="match status" value="1"/>
</dbReference>
<keyword evidence="11" id="KW-1185">Reference proteome</keyword>
<evidence type="ECO:0000256" key="5">
    <source>
        <dbReference type="ARBA" id="ARBA00023134"/>
    </source>
</evidence>
<dbReference type="RefSeq" id="WP_086204538.1">
    <property type="nucleotide sequence ID" value="NZ_NEGB01000010.1"/>
</dbReference>
<proteinExistence type="inferred from homology"/>
<organism evidence="10 11">
    <name type="scientific">Acinetobacter silvestris</name>
    <dbReference type="NCBI Taxonomy" id="1977882"/>
    <lineage>
        <taxon>Bacteria</taxon>
        <taxon>Pseudomonadati</taxon>
        <taxon>Pseudomonadota</taxon>
        <taxon>Gammaproteobacteria</taxon>
        <taxon>Moraxellales</taxon>
        <taxon>Moraxellaceae</taxon>
        <taxon>Acinetobacter</taxon>
    </lineage>
</organism>
<dbReference type="GO" id="GO:0043022">
    <property type="term" value="F:ribosome binding"/>
    <property type="evidence" value="ECO:0007669"/>
    <property type="project" value="TreeGrafter"/>
</dbReference>
<reference evidence="10 11" key="1">
    <citation type="submission" date="2017-04" db="EMBL/GenBank/DDBJ databases">
        <title>High diversity of culturable Acinetobacter species in natural soil and water ecosystems.</title>
        <authorList>
            <person name="Nemec A."/>
            <person name="Radolfova-Krizova L."/>
        </authorList>
    </citation>
    <scope>NUCLEOTIDE SEQUENCE [LARGE SCALE GENOMIC DNA]</scope>
    <source>
        <strain evidence="10 11">ANC 4999</strain>
    </source>
</reference>
<dbReference type="InterPro" id="IPR006073">
    <property type="entry name" value="GTP-bd"/>
</dbReference>
<dbReference type="PIRSF" id="PIRSF006809">
    <property type="entry name" value="GTP-binding_hflX_prd"/>
    <property type="match status" value="1"/>
</dbReference>
<dbReference type="InterPro" id="IPR032305">
    <property type="entry name" value="GTP-bd_M"/>
</dbReference>
<feature type="binding site" evidence="7">
    <location>
        <begin position="342"/>
        <end position="344"/>
    </location>
    <ligand>
        <name>GTP</name>
        <dbReference type="ChEBI" id="CHEBI:37565"/>
    </ligand>
</feature>
<evidence type="ECO:0000259" key="9">
    <source>
        <dbReference type="PROSITE" id="PS51705"/>
    </source>
</evidence>
<dbReference type="Pfam" id="PF16360">
    <property type="entry name" value="GTP-bdg_M"/>
    <property type="match status" value="1"/>
</dbReference>
<dbReference type="InterPro" id="IPR042108">
    <property type="entry name" value="GTPase_HflX_N_sf"/>
</dbReference>
<dbReference type="PANTHER" id="PTHR10229">
    <property type="entry name" value="GTP-BINDING PROTEIN HFLX"/>
    <property type="match status" value="1"/>
</dbReference>
<dbReference type="FunFam" id="3.40.50.11060:FF:000001">
    <property type="entry name" value="GTPase HflX"/>
    <property type="match status" value="1"/>
</dbReference>
<name>A0A1Y3CC35_9GAMM</name>
<dbReference type="InterPro" id="IPR025121">
    <property type="entry name" value="GTPase_HflX_N"/>
</dbReference>
<evidence type="ECO:0000256" key="3">
    <source>
        <dbReference type="ARBA" id="ARBA00022741"/>
    </source>
</evidence>
<feature type="binding site" evidence="7">
    <location>
        <begin position="230"/>
        <end position="234"/>
    </location>
    <ligand>
        <name>GTP</name>
        <dbReference type="ChEBI" id="CHEBI:37565"/>
    </ligand>
</feature>
<dbReference type="Pfam" id="PF13167">
    <property type="entry name" value="GTP-bdg_N"/>
    <property type="match status" value="1"/>
</dbReference>
<dbReference type="EMBL" id="NEGB01000010">
    <property type="protein sequence ID" value="OTG63184.1"/>
    <property type="molecule type" value="Genomic_DNA"/>
</dbReference>
<keyword evidence="1 6" id="KW-0963">Cytoplasm</keyword>
<evidence type="ECO:0000313" key="11">
    <source>
        <dbReference type="Proteomes" id="UP000242765"/>
    </source>
</evidence>
<dbReference type="FunFam" id="3.40.50.300:FF:000173">
    <property type="entry name" value="GTPase HflX"/>
    <property type="match status" value="1"/>
</dbReference>
<dbReference type="Gene3D" id="3.40.50.11060">
    <property type="entry name" value="GTPase HflX, N-terminal domain"/>
    <property type="match status" value="1"/>
</dbReference>
<keyword evidence="3 6" id="KW-0547">Nucleotide-binding</keyword>
<evidence type="ECO:0000256" key="4">
    <source>
        <dbReference type="ARBA" id="ARBA00022842"/>
    </source>
</evidence>
<keyword evidence="4 8" id="KW-0460">Magnesium</keyword>
<dbReference type="Gene3D" id="6.10.250.2860">
    <property type="match status" value="1"/>
</dbReference>
<dbReference type="CDD" id="cd01878">
    <property type="entry name" value="HflX"/>
    <property type="match status" value="1"/>
</dbReference>
<dbReference type="STRING" id="1977882.B9T28_13685"/>
<sequence length="446" mass="49865">MEYSEQHQGSERAVLVSVSVQMLEDLDEEEFRLLAKSAGAEILEHIHAQRIKPDPKYFIGSGKVEEIAEQVKALEADLVIFDHALTPSQERNLERVIQCRVIDRTRLILDIFAQRARTHEGKLQVELAQLNHLSSRLVGGGINLDSQKGGIGLRGPGETQLETDRRLLRLRIGQLKDKLEKVRQTRIQGRAARQKAAIPTVSLVGYTNAGKSTLFNILANSDVYAADQLFATLDPTLRRLNWDGIGALVLADTVGFVRNLAHALVESFKATLEETLEATLLLHVIDSSSPDMLEQIEAVEKVLKEIGTDVPILRVYNKIDQSGEEAKIIYAQPHMPERVYVSAHSGLGLDLLRQAVQECLMGQIQKFDVVLKPAYGKLRTQLYALNVIQSENFDDAGNLHLTVMMAPHKLEQLIKQAHLPIDEILGIKAEQFKRPLEEFEIKPNIG</sequence>
<dbReference type="GO" id="GO:0005737">
    <property type="term" value="C:cytoplasm"/>
    <property type="evidence" value="ECO:0007669"/>
    <property type="project" value="UniProtKB-SubCell"/>
</dbReference>
<comment type="subcellular location">
    <subcellularLocation>
        <location evidence="6">Cytoplasm</location>
    </subcellularLocation>
    <text evidence="6">May associate with membranes.</text>
</comment>
<evidence type="ECO:0000256" key="8">
    <source>
        <dbReference type="PIRSR" id="PIRSR006809-2"/>
    </source>
</evidence>
<dbReference type="AlphaFoldDB" id="A0A1Y3CC35"/>